<comment type="caution">
    <text evidence="12">The sequence shown here is derived from an EMBL/GenBank/DDBJ whole genome shotgun (WGS) entry which is preliminary data.</text>
</comment>
<keyword evidence="9 10" id="KW-0472">Membrane</keyword>
<proteinExistence type="inferred from homology"/>
<keyword evidence="3 11" id="KW-0813">Transport</keyword>
<dbReference type="InterPro" id="IPR018108">
    <property type="entry name" value="MCP_transmembrane"/>
</dbReference>
<evidence type="ECO:0000313" key="12">
    <source>
        <dbReference type="EMBL" id="KAL0340996.1"/>
    </source>
</evidence>
<dbReference type="Pfam" id="PF00153">
    <property type="entry name" value="Mito_carr"/>
    <property type="match status" value="3"/>
</dbReference>
<dbReference type="GO" id="GO:0005743">
    <property type="term" value="C:mitochondrial inner membrane"/>
    <property type="evidence" value="ECO:0007669"/>
    <property type="project" value="UniProtKB-SubCell"/>
</dbReference>
<name>A0AAW2NC09_SESRA</name>
<evidence type="ECO:0000256" key="10">
    <source>
        <dbReference type="PROSITE-ProRule" id="PRU00282"/>
    </source>
</evidence>
<evidence type="ECO:0000256" key="1">
    <source>
        <dbReference type="ARBA" id="ARBA00004448"/>
    </source>
</evidence>
<evidence type="ECO:0000256" key="4">
    <source>
        <dbReference type="ARBA" id="ARBA00022692"/>
    </source>
</evidence>
<evidence type="ECO:0000256" key="3">
    <source>
        <dbReference type="ARBA" id="ARBA00022448"/>
    </source>
</evidence>
<keyword evidence="7" id="KW-1133">Transmembrane helix</keyword>
<dbReference type="SUPFAM" id="SSF103506">
    <property type="entry name" value="Mitochondrial carrier"/>
    <property type="match status" value="1"/>
</dbReference>
<dbReference type="InterPro" id="IPR023395">
    <property type="entry name" value="MCP_dom_sf"/>
</dbReference>
<comment type="similarity">
    <text evidence="2 11">Belongs to the mitochondrial carrier (TC 2.A.29) family.</text>
</comment>
<dbReference type="PROSITE" id="PS50920">
    <property type="entry name" value="SOLCAR"/>
    <property type="match status" value="3"/>
</dbReference>
<reference evidence="12" key="2">
    <citation type="journal article" date="2024" name="Plant">
        <title>Genomic evolution and insights into agronomic trait innovations of Sesamum species.</title>
        <authorList>
            <person name="Miao H."/>
            <person name="Wang L."/>
            <person name="Qu L."/>
            <person name="Liu H."/>
            <person name="Sun Y."/>
            <person name="Le M."/>
            <person name="Wang Q."/>
            <person name="Wei S."/>
            <person name="Zheng Y."/>
            <person name="Lin W."/>
            <person name="Duan Y."/>
            <person name="Cao H."/>
            <person name="Xiong S."/>
            <person name="Wang X."/>
            <person name="Wei L."/>
            <person name="Li C."/>
            <person name="Ma Q."/>
            <person name="Ju M."/>
            <person name="Zhao R."/>
            <person name="Li G."/>
            <person name="Mu C."/>
            <person name="Tian Q."/>
            <person name="Mei H."/>
            <person name="Zhang T."/>
            <person name="Gao T."/>
            <person name="Zhang H."/>
        </authorList>
    </citation>
    <scope>NUCLEOTIDE SEQUENCE</scope>
    <source>
        <strain evidence="12">G02</strain>
    </source>
</reference>
<sequence>MAGELKHSENPWMTVAEQSSRMEEFDQNVSLMSESMMVVGGIEASEISQARSHHLDASSGGKLGLPERAFSAAGAAFIFCRFGQPLMWLRNHCVAIPTRLQAQAAGVPYSHPLSNVTSRMALFGPHMMFADLRCSPSCTRAGVHGTVALCPPDCFHYKGTLDVFYKIIRQEGFSALWRGTNAGLALAVPTVGIYLPCYDIFRNQLEEFTAQNAPSLTPYAPLVAGSLARSLACTSCYPIELARTRMQAFKHLHGDKRPPGVLKTLIDIISQVKNTTSFSSSLQSYRVLWTGLGAQLARDVPFSAICWSTLEPVRRRLLGLVGDEANAINILGANFSAGFVAGGLAAAATCPLDVAKTRRQIEKDPSKALKMTTRHTLLQVWRDGGMKGLFTGVGPRVGRAGLLSLESIFEKRFCGTFVFDQKAIFAEYISVLFEVPILSSFDL</sequence>
<feature type="repeat" description="Solcar" evidence="10">
    <location>
        <begin position="329"/>
        <end position="417"/>
    </location>
</feature>
<protein>
    <submittedName>
        <fullName evidence="12">Mitochondrial carrier protein MTM1</fullName>
    </submittedName>
</protein>
<keyword evidence="5" id="KW-0677">Repeat</keyword>
<comment type="subcellular location">
    <subcellularLocation>
        <location evidence="1">Mitochondrion inner membrane</location>
        <topology evidence="1">Multi-pass membrane protein</topology>
    </subcellularLocation>
</comment>
<evidence type="ECO:0000256" key="2">
    <source>
        <dbReference type="ARBA" id="ARBA00006375"/>
    </source>
</evidence>
<gene>
    <name evidence="12" type="ORF">Sradi_4616400</name>
</gene>
<keyword evidence="6" id="KW-0999">Mitochondrion inner membrane</keyword>
<evidence type="ECO:0000256" key="6">
    <source>
        <dbReference type="ARBA" id="ARBA00022792"/>
    </source>
</evidence>
<dbReference type="InterPro" id="IPR045315">
    <property type="entry name" value="Mtm1-like"/>
</dbReference>
<evidence type="ECO:0000256" key="8">
    <source>
        <dbReference type="ARBA" id="ARBA00023128"/>
    </source>
</evidence>
<evidence type="ECO:0000256" key="9">
    <source>
        <dbReference type="ARBA" id="ARBA00023136"/>
    </source>
</evidence>
<dbReference type="GO" id="GO:1990542">
    <property type="term" value="P:mitochondrial transmembrane transport"/>
    <property type="evidence" value="ECO:0007669"/>
    <property type="project" value="InterPro"/>
</dbReference>
<feature type="repeat" description="Solcar" evidence="10">
    <location>
        <begin position="90"/>
        <end position="204"/>
    </location>
</feature>
<keyword evidence="8" id="KW-0496">Mitochondrion</keyword>
<dbReference type="Gene3D" id="1.50.40.10">
    <property type="entry name" value="Mitochondrial carrier domain"/>
    <property type="match status" value="1"/>
</dbReference>
<reference evidence="12" key="1">
    <citation type="submission" date="2020-06" db="EMBL/GenBank/DDBJ databases">
        <authorList>
            <person name="Li T."/>
            <person name="Hu X."/>
            <person name="Zhang T."/>
            <person name="Song X."/>
            <person name="Zhang H."/>
            <person name="Dai N."/>
            <person name="Sheng W."/>
            <person name="Hou X."/>
            <person name="Wei L."/>
        </authorList>
    </citation>
    <scope>NUCLEOTIDE SEQUENCE</scope>
    <source>
        <strain evidence="12">G02</strain>
        <tissue evidence="12">Leaf</tissue>
    </source>
</reference>
<dbReference type="AlphaFoldDB" id="A0AAW2NC09"/>
<feature type="repeat" description="Solcar" evidence="10">
    <location>
        <begin position="216"/>
        <end position="316"/>
    </location>
</feature>
<organism evidence="12">
    <name type="scientific">Sesamum radiatum</name>
    <name type="common">Black benniseed</name>
    <dbReference type="NCBI Taxonomy" id="300843"/>
    <lineage>
        <taxon>Eukaryota</taxon>
        <taxon>Viridiplantae</taxon>
        <taxon>Streptophyta</taxon>
        <taxon>Embryophyta</taxon>
        <taxon>Tracheophyta</taxon>
        <taxon>Spermatophyta</taxon>
        <taxon>Magnoliopsida</taxon>
        <taxon>eudicotyledons</taxon>
        <taxon>Gunneridae</taxon>
        <taxon>Pentapetalae</taxon>
        <taxon>asterids</taxon>
        <taxon>lamiids</taxon>
        <taxon>Lamiales</taxon>
        <taxon>Pedaliaceae</taxon>
        <taxon>Sesamum</taxon>
    </lineage>
</organism>
<dbReference type="PANTHER" id="PTHR45760">
    <property type="entry name" value="FI19922P1-RELATED"/>
    <property type="match status" value="1"/>
</dbReference>
<keyword evidence="4 10" id="KW-0812">Transmembrane</keyword>
<dbReference type="EMBL" id="JACGWJ010000020">
    <property type="protein sequence ID" value="KAL0340996.1"/>
    <property type="molecule type" value="Genomic_DNA"/>
</dbReference>
<evidence type="ECO:0000256" key="7">
    <source>
        <dbReference type="ARBA" id="ARBA00022989"/>
    </source>
</evidence>
<dbReference type="PANTHER" id="PTHR45760:SF2">
    <property type="entry name" value="FI19922P1-RELATED"/>
    <property type="match status" value="1"/>
</dbReference>
<evidence type="ECO:0000256" key="5">
    <source>
        <dbReference type="ARBA" id="ARBA00022737"/>
    </source>
</evidence>
<accession>A0AAW2NC09</accession>
<evidence type="ECO:0000256" key="11">
    <source>
        <dbReference type="RuleBase" id="RU000488"/>
    </source>
</evidence>